<feature type="transmembrane region" description="Helical" evidence="1">
    <location>
        <begin position="35"/>
        <end position="56"/>
    </location>
</feature>
<name>A0A067SH44_GALM3</name>
<dbReference type="EMBL" id="KL142418">
    <property type="protein sequence ID" value="KDR67029.1"/>
    <property type="molecule type" value="Genomic_DNA"/>
</dbReference>
<keyword evidence="3" id="KW-1185">Reference proteome</keyword>
<feature type="transmembrane region" description="Helical" evidence="1">
    <location>
        <begin position="110"/>
        <end position="130"/>
    </location>
</feature>
<proteinExistence type="predicted"/>
<feature type="transmembrane region" description="Helical" evidence="1">
    <location>
        <begin position="158"/>
        <end position="177"/>
    </location>
</feature>
<protein>
    <submittedName>
        <fullName evidence="2">Uncharacterized protein</fullName>
    </submittedName>
</protein>
<feature type="transmembrane region" description="Helical" evidence="1">
    <location>
        <begin position="63"/>
        <end position="82"/>
    </location>
</feature>
<dbReference type="OrthoDB" id="3349377at2759"/>
<reference evidence="3" key="1">
    <citation type="journal article" date="2014" name="Proc. Natl. Acad. Sci. U.S.A.">
        <title>Extensive sampling of basidiomycete genomes demonstrates inadequacy of the white-rot/brown-rot paradigm for wood decay fungi.</title>
        <authorList>
            <person name="Riley R."/>
            <person name="Salamov A.A."/>
            <person name="Brown D.W."/>
            <person name="Nagy L.G."/>
            <person name="Floudas D."/>
            <person name="Held B.W."/>
            <person name="Levasseur A."/>
            <person name="Lombard V."/>
            <person name="Morin E."/>
            <person name="Otillar R."/>
            <person name="Lindquist E.A."/>
            <person name="Sun H."/>
            <person name="LaButti K.M."/>
            <person name="Schmutz J."/>
            <person name="Jabbour D."/>
            <person name="Luo H."/>
            <person name="Baker S.E."/>
            <person name="Pisabarro A.G."/>
            <person name="Walton J.D."/>
            <person name="Blanchette R.A."/>
            <person name="Henrissat B."/>
            <person name="Martin F."/>
            <person name="Cullen D."/>
            <person name="Hibbett D.S."/>
            <person name="Grigoriev I.V."/>
        </authorList>
    </citation>
    <scope>NUCLEOTIDE SEQUENCE [LARGE SCALE GENOMIC DNA]</scope>
    <source>
        <strain evidence="3">CBS 339.88</strain>
    </source>
</reference>
<keyword evidence="1" id="KW-0472">Membrane</keyword>
<gene>
    <name evidence="2" type="ORF">GALMADRAFT_232246</name>
</gene>
<evidence type="ECO:0000256" key="1">
    <source>
        <dbReference type="SAM" id="Phobius"/>
    </source>
</evidence>
<accession>A0A067SH44</accession>
<dbReference type="AlphaFoldDB" id="A0A067SH44"/>
<feature type="transmembrane region" description="Helical" evidence="1">
    <location>
        <begin position="12"/>
        <end position="29"/>
    </location>
</feature>
<dbReference type="Proteomes" id="UP000027222">
    <property type="component" value="Unassembled WGS sequence"/>
</dbReference>
<sequence length="221" mass="24911">MSMANVLFFMNRYYMLCAAVYVSIPRWQYLHWEGWTGLTASLLAQAILQLRIYALYMGNKKILAFMLAAYAIQSALSAWIMANDLAQFVISVMSFAGQDSCVSSSENPRIYVFYTPLMVFDGVLCILALVRGVQEAKMKGSVFHRGQSLMEILVRDSILYFLVIGLTYLVCILSLRFESPSLIDSSTGFALAMSNILANRVLFNLREAGLEILPLYSDNHY</sequence>
<evidence type="ECO:0000313" key="3">
    <source>
        <dbReference type="Proteomes" id="UP000027222"/>
    </source>
</evidence>
<keyword evidence="1" id="KW-1133">Transmembrane helix</keyword>
<keyword evidence="1" id="KW-0812">Transmembrane</keyword>
<organism evidence="2 3">
    <name type="scientific">Galerina marginata (strain CBS 339.88)</name>
    <dbReference type="NCBI Taxonomy" id="685588"/>
    <lineage>
        <taxon>Eukaryota</taxon>
        <taxon>Fungi</taxon>
        <taxon>Dikarya</taxon>
        <taxon>Basidiomycota</taxon>
        <taxon>Agaricomycotina</taxon>
        <taxon>Agaricomycetes</taxon>
        <taxon>Agaricomycetidae</taxon>
        <taxon>Agaricales</taxon>
        <taxon>Agaricineae</taxon>
        <taxon>Strophariaceae</taxon>
        <taxon>Galerina</taxon>
    </lineage>
</organism>
<dbReference type="HOGENOM" id="CLU_035509_15_2_1"/>
<evidence type="ECO:0000313" key="2">
    <source>
        <dbReference type="EMBL" id="KDR67029.1"/>
    </source>
</evidence>